<protein>
    <recommendedName>
        <fullName evidence="8">F5/8 type C domain-containing protein</fullName>
    </recommendedName>
</protein>
<keyword evidence="6" id="KW-1015">Disulfide bond</keyword>
<evidence type="ECO:0000313" key="9">
    <source>
        <dbReference type="EMBL" id="KAL3847794.1"/>
    </source>
</evidence>
<name>A0ABD3UE58_SINWO</name>
<dbReference type="EMBL" id="JBJQND010000016">
    <property type="protein sequence ID" value="KAL3847794.1"/>
    <property type="molecule type" value="Genomic_DNA"/>
</dbReference>
<dbReference type="InterPro" id="IPR008979">
    <property type="entry name" value="Galactose-bd-like_sf"/>
</dbReference>
<sequence>MMAKTRIWSFLILTWFMWVYNGRADVCNSPLGLENGTLRNDQFSASSTYNSNYLPHAARLNSGGDGWIASVYDSYQHLIIDLEGYWNITGFAVQGSTNGWFTRELRISYSDDNMVWYPYNSHLSDDVLGEVMAANEQYNEIKRIQLDPTIK</sequence>
<dbReference type="InterPro" id="IPR050633">
    <property type="entry name" value="Neuropilin_MCO_CoagFactor"/>
</dbReference>
<proteinExistence type="predicted"/>
<feature type="non-terminal residue" evidence="9">
    <location>
        <position position="151"/>
    </location>
</feature>
<keyword evidence="3" id="KW-0964">Secreted</keyword>
<dbReference type="PROSITE" id="PS50022">
    <property type="entry name" value="FA58C_3"/>
    <property type="match status" value="1"/>
</dbReference>
<evidence type="ECO:0000256" key="3">
    <source>
        <dbReference type="ARBA" id="ARBA00022525"/>
    </source>
</evidence>
<dbReference type="Proteomes" id="UP001634394">
    <property type="component" value="Unassembled WGS sequence"/>
</dbReference>
<feature type="domain" description="F5/8 type C" evidence="8">
    <location>
        <begin position="27"/>
        <end position="151"/>
    </location>
</feature>
<accession>A0ABD3UE58</accession>
<dbReference type="Pfam" id="PF00754">
    <property type="entry name" value="F5_F8_type_C"/>
    <property type="match status" value="1"/>
</dbReference>
<comment type="caution">
    <text evidence="9">The sequence shown here is derived from an EMBL/GenBank/DDBJ whole genome shotgun (WGS) entry which is preliminary data.</text>
</comment>
<dbReference type="GO" id="GO:0012505">
    <property type="term" value="C:endomembrane system"/>
    <property type="evidence" value="ECO:0007669"/>
    <property type="project" value="UniProtKB-SubCell"/>
</dbReference>
<evidence type="ECO:0000256" key="7">
    <source>
        <dbReference type="SAM" id="SignalP"/>
    </source>
</evidence>
<dbReference type="InterPro" id="IPR000421">
    <property type="entry name" value="FA58C"/>
</dbReference>
<reference evidence="9 10" key="1">
    <citation type="submission" date="2024-11" db="EMBL/GenBank/DDBJ databases">
        <title>Chromosome-level genome assembly of the freshwater bivalve Anodonta woodiana.</title>
        <authorList>
            <person name="Chen X."/>
        </authorList>
    </citation>
    <scope>NUCLEOTIDE SEQUENCE [LARGE SCALE GENOMIC DNA]</scope>
    <source>
        <strain evidence="9">MN2024</strain>
        <tissue evidence="9">Gills</tissue>
    </source>
</reference>
<evidence type="ECO:0000256" key="1">
    <source>
        <dbReference type="ARBA" id="ARBA00004184"/>
    </source>
</evidence>
<feature type="signal peptide" evidence="7">
    <location>
        <begin position="1"/>
        <end position="24"/>
    </location>
</feature>
<evidence type="ECO:0000256" key="6">
    <source>
        <dbReference type="ARBA" id="ARBA00023157"/>
    </source>
</evidence>
<evidence type="ECO:0000256" key="5">
    <source>
        <dbReference type="ARBA" id="ARBA00023136"/>
    </source>
</evidence>
<evidence type="ECO:0000313" key="10">
    <source>
        <dbReference type="Proteomes" id="UP001634394"/>
    </source>
</evidence>
<organism evidence="9 10">
    <name type="scientific">Sinanodonta woodiana</name>
    <name type="common">Chinese pond mussel</name>
    <name type="synonym">Anodonta woodiana</name>
    <dbReference type="NCBI Taxonomy" id="1069815"/>
    <lineage>
        <taxon>Eukaryota</taxon>
        <taxon>Metazoa</taxon>
        <taxon>Spiralia</taxon>
        <taxon>Lophotrochozoa</taxon>
        <taxon>Mollusca</taxon>
        <taxon>Bivalvia</taxon>
        <taxon>Autobranchia</taxon>
        <taxon>Heteroconchia</taxon>
        <taxon>Palaeoheterodonta</taxon>
        <taxon>Unionida</taxon>
        <taxon>Unionoidea</taxon>
        <taxon>Unionidae</taxon>
        <taxon>Unioninae</taxon>
        <taxon>Sinanodonta</taxon>
    </lineage>
</organism>
<gene>
    <name evidence="9" type="ORF">ACJMK2_018688</name>
</gene>
<dbReference type="GO" id="GO:0007155">
    <property type="term" value="P:cell adhesion"/>
    <property type="evidence" value="ECO:0007669"/>
    <property type="project" value="UniProtKB-KW"/>
</dbReference>
<dbReference type="SUPFAM" id="SSF49785">
    <property type="entry name" value="Galactose-binding domain-like"/>
    <property type="match status" value="1"/>
</dbReference>
<keyword evidence="7" id="KW-0732">Signal</keyword>
<evidence type="ECO:0000259" key="8">
    <source>
        <dbReference type="PROSITE" id="PS50022"/>
    </source>
</evidence>
<dbReference type="GO" id="GO:0005576">
    <property type="term" value="C:extracellular region"/>
    <property type="evidence" value="ECO:0007669"/>
    <property type="project" value="UniProtKB-SubCell"/>
</dbReference>
<dbReference type="AlphaFoldDB" id="A0ABD3UE58"/>
<evidence type="ECO:0000256" key="4">
    <source>
        <dbReference type="ARBA" id="ARBA00022889"/>
    </source>
</evidence>
<feature type="chain" id="PRO_5044817484" description="F5/8 type C domain-containing protein" evidence="7">
    <location>
        <begin position="25"/>
        <end position="151"/>
    </location>
</feature>
<keyword evidence="5" id="KW-0472">Membrane</keyword>
<evidence type="ECO:0000256" key="2">
    <source>
        <dbReference type="ARBA" id="ARBA00004613"/>
    </source>
</evidence>
<dbReference type="Gene3D" id="2.60.120.260">
    <property type="entry name" value="Galactose-binding domain-like"/>
    <property type="match status" value="1"/>
</dbReference>
<dbReference type="PANTHER" id="PTHR46806">
    <property type="entry name" value="F5/8 TYPE C DOMAIN-CONTAINING PROTEIN"/>
    <property type="match status" value="1"/>
</dbReference>
<keyword evidence="10" id="KW-1185">Reference proteome</keyword>
<dbReference type="PANTHER" id="PTHR46806:SF5">
    <property type="entry name" value="F5_8 TYPE C DOMAIN-CONTAINING PROTEIN"/>
    <property type="match status" value="1"/>
</dbReference>
<keyword evidence="4" id="KW-0130">Cell adhesion</keyword>
<comment type="subcellular location">
    <subcellularLocation>
        <location evidence="1">Endomembrane system</location>
        <topology evidence="1">Peripheral membrane protein</topology>
    </subcellularLocation>
    <subcellularLocation>
        <location evidence="2">Secreted</location>
    </subcellularLocation>
</comment>